<protein>
    <submittedName>
        <fullName evidence="1">Uncharacterized protein</fullName>
    </submittedName>
</protein>
<sequence>MFCLFLRCLVCFDVLLVFLVTTMMRPTREGGIQQYPHQQFEHPEHFVHRRVCLVYECFRLNNENIKQKQTSATP</sequence>
<reference evidence="1" key="1">
    <citation type="submission" date="2023-11" db="EMBL/GenBank/DDBJ databases">
        <authorList>
            <person name="Poullet M."/>
        </authorList>
    </citation>
    <scope>NUCLEOTIDE SEQUENCE</scope>
    <source>
        <strain evidence="1">E1834</strain>
    </source>
</reference>
<gene>
    <name evidence="1" type="ORF">MENTE1834_LOCUS33400</name>
</gene>
<comment type="caution">
    <text evidence="1">The sequence shown here is derived from an EMBL/GenBank/DDBJ whole genome shotgun (WGS) entry which is preliminary data.</text>
</comment>
<accession>A0ACB1A3B1</accession>
<dbReference type="Proteomes" id="UP001497535">
    <property type="component" value="Unassembled WGS sequence"/>
</dbReference>
<name>A0ACB1A3B1_MELEN</name>
<dbReference type="EMBL" id="CAVMJV010000058">
    <property type="protein sequence ID" value="CAK5085926.1"/>
    <property type="molecule type" value="Genomic_DNA"/>
</dbReference>
<proteinExistence type="predicted"/>
<keyword evidence="2" id="KW-1185">Reference proteome</keyword>
<evidence type="ECO:0000313" key="1">
    <source>
        <dbReference type="EMBL" id="CAK5085926.1"/>
    </source>
</evidence>
<organism evidence="1 2">
    <name type="scientific">Meloidogyne enterolobii</name>
    <name type="common">Root-knot nematode worm</name>
    <name type="synonym">Meloidogyne mayaguensis</name>
    <dbReference type="NCBI Taxonomy" id="390850"/>
    <lineage>
        <taxon>Eukaryota</taxon>
        <taxon>Metazoa</taxon>
        <taxon>Ecdysozoa</taxon>
        <taxon>Nematoda</taxon>
        <taxon>Chromadorea</taxon>
        <taxon>Rhabditida</taxon>
        <taxon>Tylenchina</taxon>
        <taxon>Tylenchomorpha</taxon>
        <taxon>Tylenchoidea</taxon>
        <taxon>Meloidogynidae</taxon>
        <taxon>Meloidogyninae</taxon>
        <taxon>Meloidogyne</taxon>
    </lineage>
</organism>
<evidence type="ECO:0000313" key="2">
    <source>
        <dbReference type="Proteomes" id="UP001497535"/>
    </source>
</evidence>